<dbReference type="PANTHER" id="PTHR42829:SF2">
    <property type="entry name" value="NADH-UBIQUINONE OXIDOREDUCTASE CHAIN 5"/>
    <property type="match status" value="1"/>
</dbReference>
<dbReference type="GO" id="GO:0015990">
    <property type="term" value="P:electron transport coupled proton transport"/>
    <property type="evidence" value="ECO:0007669"/>
    <property type="project" value="TreeGrafter"/>
</dbReference>
<sequence length="411" mass="43758">MVDLIWLVIALPLLGAVGLLFLGKRIGEPNSGRIATLLVIASFFIALIAALPAFGGDFEGENIFLFEWLPALGVNFSLLWDPLSAMMTLVVTGVGALIHIYGTGYMDGDSRYPRFFTYLNLFIASMLILVLGDSFATMFVGWELVGLSSYLLISFWFEKPSAAAAGKKAFIVNRIGDFGFLIALMIIFATFGSLSYDTVFGNADKLQVGGATVTAITLLLLVGAVGKSAQLPLYVWLPDAMEGPTPVSALIHAATMVTAGVYMIARSASLFSIAPVSSGVVATVGALTALFAAIIAIGQRDIKRVLAYSTISQLGYMFMAVGATAYVAGVFHLLTHAFFKALLFLGAGAVIHGMHGEQDMWKMGGLRKKMPIAFGTMVVAWLAISGIPPFAGFWSKDEILAITYGKGGAWV</sequence>
<dbReference type="InterPro" id="IPR003945">
    <property type="entry name" value="NU5C-like"/>
</dbReference>
<gene>
    <name evidence="7" type="ORF">MNBD_ACTINO02-1130</name>
</gene>
<keyword evidence="7" id="KW-0830">Ubiquinone</keyword>
<feature type="domain" description="NADH:quinone oxidoreductase/Mrp antiporter transmembrane" evidence="5">
    <location>
        <begin position="134"/>
        <end position="405"/>
    </location>
</feature>
<evidence type="ECO:0000256" key="4">
    <source>
        <dbReference type="ARBA" id="ARBA00023136"/>
    </source>
</evidence>
<dbReference type="InterPro" id="IPR001516">
    <property type="entry name" value="Proton_antipo_N"/>
</dbReference>
<proteinExistence type="predicted"/>
<dbReference type="Pfam" id="PF00361">
    <property type="entry name" value="Proton_antipo_M"/>
    <property type="match status" value="1"/>
</dbReference>
<dbReference type="EMBL" id="UOEK01000321">
    <property type="protein sequence ID" value="VAW05648.1"/>
    <property type="molecule type" value="Genomic_DNA"/>
</dbReference>
<keyword evidence="2" id="KW-0812">Transmembrane</keyword>
<evidence type="ECO:0000313" key="7">
    <source>
        <dbReference type="EMBL" id="VAW05648.1"/>
    </source>
</evidence>
<evidence type="ECO:0000259" key="5">
    <source>
        <dbReference type="Pfam" id="PF00361"/>
    </source>
</evidence>
<evidence type="ECO:0000259" key="6">
    <source>
        <dbReference type="Pfam" id="PF00662"/>
    </source>
</evidence>
<dbReference type="Pfam" id="PF00662">
    <property type="entry name" value="Proton_antipo_N"/>
    <property type="match status" value="1"/>
</dbReference>
<dbReference type="PANTHER" id="PTHR42829">
    <property type="entry name" value="NADH-UBIQUINONE OXIDOREDUCTASE CHAIN 5"/>
    <property type="match status" value="1"/>
</dbReference>
<evidence type="ECO:0000256" key="1">
    <source>
        <dbReference type="ARBA" id="ARBA00004141"/>
    </source>
</evidence>
<keyword evidence="3" id="KW-1133">Transmembrane helix</keyword>
<dbReference type="NCBIfam" id="NF005141">
    <property type="entry name" value="PRK06590.1"/>
    <property type="match status" value="1"/>
</dbReference>
<feature type="non-terminal residue" evidence="7">
    <location>
        <position position="411"/>
    </location>
</feature>
<dbReference type="NCBIfam" id="TIGR01974">
    <property type="entry name" value="NDH_I_L"/>
    <property type="match status" value="1"/>
</dbReference>
<keyword evidence="7" id="KW-0560">Oxidoreductase</keyword>
<reference evidence="7" key="1">
    <citation type="submission" date="2018-06" db="EMBL/GenBank/DDBJ databases">
        <authorList>
            <person name="Zhirakovskaya E."/>
        </authorList>
    </citation>
    <scope>NUCLEOTIDE SEQUENCE</scope>
</reference>
<dbReference type="GO" id="GO:0008137">
    <property type="term" value="F:NADH dehydrogenase (ubiquinone) activity"/>
    <property type="evidence" value="ECO:0007669"/>
    <property type="project" value="InterPro"/>
</dbReference>
<dbReference type="EC" id="1.6.5.3" evidence="7"/>
<dbReference type="PRINTS" id="PR01434">
    <property type="entry name" value="NADHDHGNASE5"/>
</dbReference>
<dbReference type="PRINTS" id="PR01435">
    <property type="entry name" value="NPOXDRDTASE5"/>
</dbReference>
<dbReference type="GO" id="GO:0003954">
    <property type="term" value="F:NADH dehydrogenase activity"/>
    <property type="evidence" value="ECO:0007669"/>
    <property type="project" value="TreeGrafter"/>
</dbReference>
<dbReference type="InterPro" id="IPR018393">
    <property type="entry name" value="NADHpl_OxRdtase_5_subgr"/>
</dbReference>
<dbReference type="AlphaFoldDB" id="A0A3B0SJT9"/>
<name>A0A3B0SJT9_9ZZZZ</name>
<keyword evidence="4" id="KW-0472">Membrane</keyword>
<protein>
    <submittedName>
        <fullName evidence="7">NADH-ubiquinone oxidoreductase chain L</fullName>
        <ecNumber evidence="7">1.6.5.3</ecNumber>
    </submittedName>
</protein>
<dbReference type="InterPro" id="IPR001750">
    <property type="entry name" value="ND/Mrp_TM"/>
</dbReference>
<dbReference type="GO" id="GO:0016020">
    <property type="term" value="C:membrane"/>
    <property type="evidence" value="ECO:0007669"/>
    <property type="project" value="UniProtKB-SubCell"/>
</dbReference>
<comment type="subcellular location">
    <subcellularLocation>
        <location evidence="1">Membrane</location>
        <topology evidence="1">Multi-pass membrane protein</topology>
    </subcellularLocation>
</comment>
<feature type="domain" description="NADH-Ubiquinone oxidoreductase (complex I) chain 5 N-terminal" evidence="6">
    <location>
        <begin position="72"/>
        <end position="116"/>
    </location>
</feature>
<dbReference type="GO" id="GO:0042773">
    <property type="term" value="P:ATP synthesis coupled electron transport"/>
    <property type="evidence" value="ECO:0007669"/>
    <property type="project" value="InterPro"/>
</dbReference>
<accession>A0A3B0SJT9</accession>
<evidence type="ECO:0000256" key="2">
    <source>
        <dbReference type="ARBA" id="ARBA00022692"/>
    </source>
</evidence>
<evidence type="ECO:0000256" key="3">
    <source>
        <dbReference type="ARBA" id="ARBA00022989"/>
    </source>
</evidence>
<organism evidence="7">
    <name type="scientific">hydrothermal vent metagenome</name>
    <dbReference type="NCBI Taxonomy" id="652676"/>
    <lineage>
        <taxon>unclassified sequences</taxon>
        <taxon>metagenomes</taxon>
        <taxon>ecological metagenomes</taxon>
    </lineage>
</organism>